<dbReference type="InterPro" id="IPR014710">
    <property type="entry name" value="RmlC-like_jellyroll"/>
</dbReference>
<gene>
    <name evidence="5" type="ORF">H9945_05605</name>
</gene>
<dbReference type="SUPFAM" id="SSF51182">
    <property type="entry name" value="RmlC-like cupins"/>
    <property type="match status" value="1"/>
</dbReference>
<dbReference type="InterPro" id="IPR003313">
    <property type="entry name" value="AraC-bd"/>
</dbReference>
<reference evidence="5" key="2">
    <citation type="submission" date="2021-04" db="EMBL/GenBank/DDBJ databases">
        <authorList>
            <person name="Gilroy R."/>
        </authorList>
    </citation>
    <scope>NUCLEOTIDE SEQUENCE</scope>
    <source>
        <strain evidence="5">ChiBcec8-13705</strain>
    </source>
</reference>
<evidence type="ECO:0000256" key="2">
    <source>
        <dbReference type="ARBA" id="ARBA00023125"/>
    </source>
</evidence>
<dbReference type="GO" id="GO:0003700">
    <property type="term" value="F:DNA-binding transcription factor activity"/>
    <property type="evidence" value="ECO:0007669"/>
    <property type="project" value="InterPro"/>
</dbReference>
<dbReference type="EMBL" id="DWYG01000087">
    <property type="protein sequence ID" value="HJB41959.1"/>
    <property type="molecule type" value="Genomic_DNA"/>
</dbReference>
<dbReference type="PANTHER" id="PTHR43280:SF2">
    <property type="entry name" value="HTH-TYPE TRANSCRIPTIONAL REGULATOR EXSA"/>
    <property type="match status" value="1"/>
</dbReference>
<dbReference type="GO" id="GO:0043565">
    <property type="term" value="F:sequence-specific DNA binding"/>
    <property type="evidence" value="ECO:0007669"/>
    <property type="project" value="InterPro"/>
</dbReference>
<proteinExistence type="predicted"/>
<evidence type="ECO:0000256" key="3">
    <source>
        <dbReference type="ARBA" id="ARBA00023163"/>
    </source>
</evidence>
<dbReference type="InterPro" id="IPR020449">
    <property type="entry name" value="Tscrpt_reg_AraC-type_HTH"/>
</dbReference>
<comment type="caution">
    <text evidence="5">The sequence shown here is derived from an EMBL/GenBank/DDBJ whole genome shotgun (WGS) entry which is preliminary data.</text>
</comment>
<organism evidence="5 6">
    <name type="scientific">Candidatus Gemmiger avicola</name>
    <dbReference type="NCBI Taxonomy" id="2838605"/>
    <lineage>
        <taxon>Bacteria</taxon>
        <taxon>Bacillati</taxon>
        <taxon>Bacillota</taxon>
        <taxon>Clostridia</taxon>
        <taxon>Eubacteriales</taxon>
        <taxon>Gemmiger</taxon>
    </lineage>
</organism>
<dbReference type="Pfam" id="PF02311">
    <property type="entry name" value="AraC_binding"/>
    <property type="match status" value="1"/>
</dbReference>
<reference evidence="5" key="1">
    <citation type="journal article" date="2021" name="PeerJ">
        <title>Extensive microbial diversity within the chicken gut microbiome revealed by metagenomics and culture.</title>
        <authorList>
            <person name="Gilroy R."/>
            <person name="Ravi A."/>
            <person name="Getino M."/>
            <person name="Pursley I."/>
            <person name="Horton D.L."/>
            <person name="Alikhan N.F."/>
            <person name="Baker D."/>
            <person name="Gharbi K."/>
            <person name="Hall N."/>
            <person name="Watson M."/>
            <person name="Adriaenssens E.M."/>
            <person name="Foster-Nyarko E."/>
            <person name="Jarju S."/>
            <person name="Secka A."/>
            <person name="Antonio M."/>
            <person name="Oren A."/>
            <person name="Chaudhuri R.R."/>
            <person name="La Ragione R."/>
            <person name="Hildebrand F."/>
            <person name="Pallen M.J."/>
        </authorList>
    </citation>
    <scope>NUCLEOTIDE SEQUENCE</scope>
    <source>
        <strain evidence="5">ChiBcec8-13705</strain>
    </source>
</reference>
<dbReference type="SMART" id="SM00342">
    <property type="entry name" value="HTH_ARAC"/>
    <property type="match status" value="1"/>
</dbReference>
<dbReference type="PROSITE" id="PS01124">
    <property type="entry name" value="HTH_ARAC_FAMILY_2"/>
    <property type="match status" value="1"/>
</dbReference>
<protein>
    <submittedName>
        <fullName evidence="5">AraC family transcriptional regulator</fullName>
    </submittedName>
</protein>
<evidence type="ECO:0000313" key="6">
    <source>
        <dbReference type="Proteomes" id="UP000886803"/>
    </source>
</evidence>
<dbReference type="InterPro" id="IPR011051">
    <property type="entry name" value="RmlC_Cupin_sf"/>
</dbReference>
<name>A0A9D2S3G4_9FIRM</name>
<accession>A0A9D2S3G4</accession>
<dbReference type="SUPFAM" id="SSF46689">
    <property type="entry name" value="Homeodomain-like"/>
    <property type="match status" value="1"/>
</dbReference>
<sequence>MSHAQEVTTMREVEVVEHPQIDGLHLFFDTVQYRTPHIHRELEVIWLAEGALDVRIEQTQLRVQPRELVLFHPGQLHEFRAVGAGCTFLCAQIAPELAERPYPAFARLRFDAPCPGRVLPAARYQALVDILLAMMESYLTRPEGYELSCTGRALLLLGRLVAGVPHQVLSGGEMAGQQRRNDRALRLIRFVDENYTHKINLSDFAQAEGISLGYASHFAREALGQSFQDYVDTVRFHAACQRIAAGKERLVEVYAASGFSDYRYFSRAFQKRFGLTPEEYRRAQRPVSGETRIHHSVHSLERFYSREKSLALLAEICIGRPGTENCTKAEPESWQNAEKQKNSKFV</sequence>
<evidence type="ECO:0000256" key="1">
    <source>
        <dbReference type="ARBA" id="ARBA00023015"/>
    </source>
</evidence>
<dbReference type="PANTHER" id="PTHR43280">
    <property type="entry name" value="ARAC-FAMILY TRANSCRIPTIONAL REGULATOR"/>
    <property type="match status" value="1"/>
</dbReference>
<dbReference type="Pfam" id="PF12833">
    <property type="entry name" value="HTH_18"/>
    <property type="match status" value="1"/>
</dbReference>
<evidence type="ECO:0000313" key="5">
    <source>
        <dbReference type="EMBL" id="HJB41959.1"/>
    </source>
</evidence>
<dbReference type="AlphaFoldDB" id="A0A9D2S3G4"/>
<keyword evidence="1" id="KW-0805">Transcription regulation</keyword>
<dbReference type="Gene3D" id="1.10.10.60">
    <property type="entry name" value="Homeodomain-like"/>
    <property type="match status" value="2"/>
</dbReference>
<keyword evidence="2" id="KW-0238">DNA-binding</keyword>
<dbReference type="InterPro" id="IPR018060">
    <property type="entry name" value="HTH_AraC"/>
</dbReference>
<dbReference type="Proteomes" id="UP000886803">
    <property type="component" value="Unassembled WGS sequence"/>
</dbReference>
<evidence type="ECO:0000259" key="4">
    <source>
        <dbReference type="PROSITE" id="PS01124"/>
    </source>
</evidence>
<dbReference type="PRINTS" id="PR00032">
    <property type="entry name" value="HTHARAC"/>
</dbReference>
<keyword evidence="3" id="KW-0804">Transcription</keyword>
<feature type="domain" description="HTH araC/xylS-type" evidence="4">
    <location>
        <begin position="185"/>
        <end position="283"/>
    </location>
</feature>
<dbReference type="Gene3D" id="2.60.120.10">
    <property type="entry name" value="Jelly Rolls"/>
    <property type="match status" value="1"/>
</dbReference>
<dbReference type="InterPro" id="IPR009057">
    <property type="entry name" value="Homeodomain-like_sf"/>
</dbReference>